<feature type="region of interest" description="Disordered" evidence="1">
    <location>
        <begin position="137"/>
        <end position="189"/>
    </location>
</feature>
<sequence>MILIILLVLPLLRSTLKAITDGLIQELKFLDNTFPGEHIHAFWSDTAKDLQCKTFLMALGISKEVTPSYSSEMSGMGEAPNEVIIYNIHSGVINLPNRFNERRISGVIDGFKRADSLINGENYRYLEDTSRKAFFTPNDPEVQDMEDSTNDTEVSPMEDDPATIPVASATPGTMASHSSYTPILQKDDT</sequence>
<comment type="caution">
    <text evidence="3">The sequence shown here is derived from an EMBL/GenBank/DDBJ whole genome shotgun (WGS) entry which is preliminary data.</text>
</comment>
<organism evidence="3 4">
    <name type="scientific">[Candida] subhashii</name>
    <dbReference type="NCBI Taxonomy" id="561895"/>
    <lineage>
        <taxon>Eukaryota</taxon>
        <taxon>Fungi</taxon>
        <taxon>Dikarya</taxon>
        <taxon>Ascomycota</taxon>
        <taxon>Saccharomycotina</taxon>
        <taxon>Pichiomycetes</taxon>
        <taxon>Debaryomycetaceae</taxon>
        <taxon>Spathaspora</taxon>
    </lineage>
</organism>
<feature type="compositionally biased region" description="Polar residues" evidence="1">
    <location>
        <begin position="170"/>
        <end position="182"/>
    </location>
</feature>
<gene>
    <name evidence="3" type="ORF">J8A68_006133</name>
</gene>
<feature type="signal peptide" evidence="2">
    <location>
        <begin position="1"/>
        <end position="18"/>
    </location>
</feature>
<feature type="chain" id="PRO_5035303347" evidence="2">
    <location>
        <begin position="19"/>
        <end position="189"/>
    </location>
</feature>
<feature type="compositionally biased region" description="Acidic residues" evidence="1">
    <location>
        <begin position="141"/>
        <end position="161"/>
    </location>
</feature>
<reference evidence="3 4" key="1">
    <citation type="journal article" date="2021" name="DNA Res.">
        <title>Genome analysis of Candida subhashii reveals its hybrid nature and dual mitochondrial genome conformations.</title>
        <authorList>
            <person name="Mixao V."/>
            <person name="Hegedusova E."/>
            <person name="Saus E."/>
            <person name="Pryszcz L.P."/>
            <person name="Cillingova A."/>
            <person name="Nosek J."/>
            <person name="Gabaldon T."/>
        </authorList>
    </citation>
    <scope>NUCLEOTIDE SEQUENCE [LARGE SCALE GENOMIC DNA]</scope>
    <source>
        <strain evidence="3 4">CBS 10753</strain>
    </source>
</reference>
<keyword evidence="2" id="KW-0732">Signal</keyword>
<keyword evidence="4" id="KW-1185">Reference proteome</keyword>
<evidence type="ECO:0000256" key="1">
    <source>
        <dbReference type="SAM" id="MobiDB-lite"/>
    </source>
</evidence>
<accession>A0A8J5QE38</accession>
<evidence type="ECO:0000313" key="3">
    <source>
        <dbReference type="EMBL" id="KAG7660360.1"/>
    </source>
</evidence>
<evidence type="ECO:0000256" key="2">
    <source>
        <dbReference type="SAM" id="SignalP"/>
    </source>
</evidence>
<dbReference type="EMBL" id="JAGSYN010000322">
    <property type="protein sequence ID" value="KAG7660360.1"/>
    <property type="molecule type" value="Genomic_DNA"/>
</dbReference>
<protein>
    <submittedName>
        <fullName evidence="3">Uncharacterized protein</fullName>
    </submittedName>
</protein>
<dbReference type="Proteomes" id="UP000694255">
    <property type="component" value="Unassembled WGS sequence"/>
</dbReference>
<name>A0A8J5QE38_9ASCO</name>
<proteinExistence type="predicted"/>
<evidence type="ECO:0000313" key="4">
    <source>
        <dbReference type="Proteomes" id="UP000694255"/>
    </source>
</evidence>
<dbReference type="OrthoDB" id="4026574at2759"/>
<dbReference type="AlphaFoldDB" id="A0A8J5QE38"/>
<dbReference type="RefSeq" id="XP_049260594.1">
    <property type="nucleotide sequence ID" value="XM_049410272.1"/>
</dbReference>
<dbReference type="GeneID" id="73472932"/>